<gene>
    <name evidence="1" type="ORF">R3P38DRAFT_2506934</name>
</gene>
<reference evidence="1 2" key="1">
    <citation type="journal article" date="2024" name="J Genomics">
        <title>Draft genome sequencing and assembly of Favolaschia claudopus CIRM-BRFM 2984 isolated from oak limbs.</title>
        <authorList>
            <person name="Navarro D."/>
            <person name="Drula E."/>
            <person name="Chaduli D."/>
            <person name="Cazenave R."/>
            <person name="Ahrendt S."/>
            <person name="Wang J."/>
            <person name="Lipzen A."/>
            <person name="Daum C."/>
            <person name="Barry K."/>
            <person name="Grigoriev I.V."/>
            <person name="Favel A."/>
            <person name="Rosso M.N."/>
            <person name="Martin F."/>
        </authorList>
    </citation>
    <scope>NUCLEOTIDE SEQUENCE [LARGE SCALE GENOMIC DNA]</scope>
    <source>
        <strain evidence="1 2">CIRM-BRFM 2984</strain>
    </source>
</reference>
<evidence type="ECO:0008006" key="3">
    <source>
        <dbReference type="Google" id="ProtNLM"/>
    </source>
</evidence>
<dbReference type="AlphaFoldDB" id="A0AAW0D6N1"/>
<comment type="caution">
    <text evidence="1">The sequence shown here is derived from an EMBL/GenBank/DDBJ whole genome shotgun (WGS) entry which is preliminary data.</text>
</comment>
<evidence type="ECO:0000313" key="2">
    <source>
        <dbReference type="Proteomes" id="UP001362999"/>
    </source>
</evidence>
<proteinExistence type="predicted"/>
<sequence length="483" mass="55014">MLHFFQATSHDEAYTRRDRQFAQGDSQGLPIDLLTRMEALEAQCSLLRDRVEEADIRTTKLEKENSDLWQRVSRLTGPRLPPEICWSIIEWVADDRSALKNFSLVCKGWMYITRKTLFSALAVRQTAPWLLEERIESSFCSIFPHVKQLVVTCDSCGSNATEETLAEILFNPTWMDNFLLHIPKFTGLIALSLWVVGPGELNLVVQALSPHQKSRVQTLSLSPKALGMVHIARFVSEFTQLQALVFWEGPSEWWPVVSKYFSLGTLNEEVVAPPLSINSVFMHPTPSGSGGPTAPKILKWLTTQSPPGAIHTWFGTDMPPQSPTESRDFAARFKETLTRVSFFVYRCRTGKKSAHAFRSVLRTNALKHVRFNVMHYTMFPSIPKIVARLPPSLETICIVAGNYPEAATIWAYIDRVLTETALPSLRVFELLWVDRGLRMTHAELCQYLPRCSVEKNIRLEITNLSDLKGTDRLLEYFPYHDVR</sequence>
<organism evidence="1 2">
    <name type="scientific">Favolaschia claudopus</name>
    <dbReference type="NCBI Taxonomy" id="2862362"/>
    <lineage>
        <taxon>Eukaryota</taxon>
        <taxon>Fungi</taxon>
        <taxon>Dikarya</taxon>
        <taxon>Basidiomycota</taxon>
        <taxon>Agaricomycotina</taxon>
        <taxon>Agaricomycetes</taxon>
        <taxon>Agaricomycetidae</taxon>
        <taxon>Agaricales</taxon>
        <taxon>Marasmiineae</taxon>
        <taxon>Mycenaceae</taxon>
        <taxon>Favolaschia</taxon>
    </lineage>
</organism>
<accession>A0AAW0D6N1</accession>
<dbReference type="EMBL" id="JAWWNJ010000010">
    <property type="protein sequence ID" value="KAK7046987.1"/>
    <property type="molecule type" value="Genomic_DNA"/>
</dbReference>
<dbReference type="Proteomes" id="UP001362999">
    <property type="component" value="Unassembled WGS sequence"/>
</dbReference>
<keyword evidence="2" id="KW-1185">Reference proteome</keyword>
<evidence type="ECO:0000313" key="1">
    <source>
        <dbReference type="EMBL" id="KAK7046987.1"/>
    </source>
</evidence>
<protein>
    <recommendedName>
        <fullName evidence="3">F-box domain-containing protein</fullName>
    </recommendedName>
</protein>
<name>A0AAW0D6N1_9AGAR</name>